<dbReference type="InterPro" id="IPR001279">
    <property type="entry name" value="Metallo-B-lactamas"/>
</dbReference>
<dbReference type="Pfam" id="PF07521">
    <property type="entry name" value="RMMBL"/>
    <property type="match status" value="1"/>
</dbReference>
<dbReference type="GO" id="GO:0016787">
    <property type="term" value="F:hydrolase activity"/>
    <property type="evidence" value="ECO:0007669"/>
    <property type="project" value="UniProtKB-KW"/>
</dbReference>
<reference evidence="4 5" key="1">
    <citation type="submission" date="2020-04" db="EMBL/GenBank/DDBJ databases">
        <title>Azohydromonas sp. isolated from soil.</title>
        <authorList>
            <person name="Dahal R.H."/>
        </authorList>
    </citation>
    <scope>NUCLEOTIDE SEQUENCE [LARGE SCALE GENOMIC DNA]</scope>
    <source>
        <strain evidence="4 5">G-1-1-14</strain>
    </source>
</reference>
<dbReference type="PANTHER" id="PTHR11203:SF37">
    <property type="entry name" value="INTEGRATOR COMPLEX SUBUNIT 11"/>
    <property type="match status" value="1"/>
</dbReference>
<evidence type="ECO:0000259" key="2">
    <source>
        <dbReference type="SMART" id="SM00849"/>
    </source>
</evidence>
<dbReference type="SUPFAM" id="SSF56281">
    <property type="entry name" value="Metallo-hydrolase/oxidoreductase"/>
    <property type="match status" value="1"/>
</dbReference>
<dbReference type="Pfam" id="PF10996">
    <property type="entry name" value="Beta-Casp"/>
    <property type="match status" value="1"/>
</dbReference>
<dbReference type="CDD" id="cd16295">
    <property type="entry name" value="TTHA0252-CPSF-like_MBL-fold"/>
    <property type="match status" value="1"/>
</dbReference>
<dbReference type="SMART" id="SM00849">
    <property type="entry name" value="Lactamase_B"/>
    <property type="match status" value="1"/>
</dbReference>
<dbReference type="Gene3D" id="3.40.50.10890">
    <property type="match status" value="1"/>
</dbReference>
<keyword evidence="1 4" id="KW-0378">Hydrolase</keyword>
<evidence type="ECO:0000313" key="4">
    <source>
        <dbReference type="EMBL" id="NML15934.1"/>
    </source>
</evidence>
<sequence>MRLGFHGGAGTVTGSKYLVEHDGRRLLVDCGLFQGWKSLRELNWEPLPFEPRTVDAVLLTHAHLDHSGALPLLVRQGFTGPVLATPATADVCRLLLPDSARIQEEDAAFANRHHTSRHQPAQPLYTEEDAQRALRHFEPLPLHARTEVLPGLFATFRRAGHILGAASLLLEADGRTLLFSGDLGRPDDPLMHAPDPAPVADWVVIESTYGDRLHGGEDAQAALGEIITRTAARGGTVLVPAFAVGRTQLLLLLIHRLKAQGAIPDLPVFLDSPMAIDMTELYRHHHGEHRLSPAENAGMCGVAQMARTPAESRALSQARFPAVVVSASGMATGGRVLHHLQARLPDHRNTVVLVGYQAGGTRGARLQAGERFLRIFGQDVPVKAEVLSLGGLSAHADAAQLVQWLRGMPRAPRQVFVTHGEPGPADALRQRIGRELGWPATAPLLGRTVELHA</sequence>
<dbReference type="Gene3D" id="3.60.15.10">
    <property type="entry name" value="Ribonuclease Z/Hydroxyacylglutathione hydrolase-like"/>
    <property type="match status" value="1"/>
</dbReference>
<dbReference type="PANTHER" id="PTHR11203">
    <property type="entry name" value="CLEAVAGE AND POLYADENYLATION SPECIFICITY FACTOR FAMILY MEMBER"/>
    <property type="match status" value="1"/>
</dbReference>
<gene>
    <name evidence="4" type="ORF">HHL10_13220</name>
</gene>
<dbReference type="EMBL" id="JABBFW010000008">
    <property type="protein sequence ID" value="NML15934.1"/>
    <property type="molecule type" value="Genomic_DNA"/>
</dbReference>
<feature type="domain" description="Metallo-beta-lactamase" evidence="2">
    <location>
        <begin position="13"/>
        <end position="235"/>
    </location>
</feature>
<organism evidence="4 5">
    <name type="scientific">Azohydromonas caseinilytica</name>
    <dbReference type="NCBI Taxonomy" id="2728836"/>
    <lineage>
        <taxon>Bacteria</taxon>
        <taxon>Pseudomonadati</taxon>
        <taxon>Pseudomonadota</taxon>
        <taxon>Betaproteobacteria</taxon>
        <taxon>Burkholderiales</taxon>
        <taxon>Sphaerotilaceae</taxon>
        <taxon>Azohydromonas</taxon>
    </lineage>
</organism>
<evidence type="ECO:0000259" key="3">
    <source>
        <dbReference type="SMART" id="SM01027"/>
    </source>
</evidence>
<dbReference type="Proteomes" id="UP000574067">
    <property type="component" value="Unassembled WGS sequence"/>
</dbReference>
<accession>A0A848F8Q0</accession>
<dbReference type="InterPro" id="IPR022712">
    <property type="entry name" value="Beta_Casp"/>
</dbReference>
<name>A0A848F8Q0_9BURK</name>
<evidence type="ECO:0000313" key="5">
    <source>
        <dbReference type="Proteomes" id="UP000574067"/>
    </source>
</evidence>
<keyword evidence="5" id="KW-1185">Reference proteome</keyword>
<protein>
    <submittedName>
        <fullName evidence="4">MBL fold metallo-hydrolase</fullName>
    </submittedName>
</protein>
<feature type="domain" description="Beta-Casp" evidence="3">
    <location>
        <begin position="247"/>
        <end position="366"/>
    </location>
</feature>
<dbReference type="Pfam" id="PF00753">
    <property type="entry name" value="Lactamase_B"/>
    <property type="match status" value="1"/>
</dbReference>
<dbReference type="GO" id="GO:0004521">
    <property type="term" value="F:RNA endonuclease activity"/>
    <property type="evidence" value="ECO:0007669"/>
    <property type="project" value="TreeGrafter"/>
</dbReference>
<comment type="caution">
    <text evidence="4">The sequence shown here is derived from an EMBL/GenBank/DDBJ whole genome shotgun (WGS) entry which is preliminary data.</text>
</comment>
<evidence type="ECO:0000256" key="1">
    <source>
        <dbReference type="ARBA" id="ARBA00022801"/>
    </source>
</evidence>
<dbReference type="SMART" id="SM01027">
    <property type="entry name" value="Beta-Casp"/>
    <property type="match status" value="1"/>
</dbReference>
<dbReference type="RefSeq" id="WP_169160845.1">
    <property type="nucleotide sequence ID" value="NZ_JABBFW010000008.1"/>
</dbReference>
<dbReference type="InterPro" id="IPR011108">
    <property type="entry name" value="RMMBL"/>
</dbReference>
<dbReference type="InterPro" id="IPR050698">
    <property type="entry name" value="MBL"/>
</dbReference>
<dbReference type="AlphaFoldDB" id="A0A848F8Q0"/>
<proteinExistence type="predicted"/>
<dbReference type="InterPro" id="IPR036866">
    <property type="entry name" value="RibonucZ/Hydroxyglut_hydro"/>
</dbReference>